<dbReference type="AlphaFoldDB" id="A0A2X4UJ27"/>
<proteinExistence type="inferred from homology"/>
<dbReference type="InterPro" id="IPR000073">
    <property type="entry name" value="AB_hydrolase_1"/>
</dbReference>
<dbReference type="InterPro" id="IPR022485">
    <property type="entry name" value="SHCHC_synthase_MenH"/>
</dbReference>
<evidence type="ECO:0000259" key="5">
    <source>
        <dbReference type="Pfam" id="PF12697"/>
    </source>
</evidence>
<dbReference type="KEGG" id="lri:NCTC12151_01276"/>
<comment type="function">
    <text evidence="3">Catalyzes a proton abstraction reaction that results in 2,5-elimination of pyruvate from 2-succinyl-5-enolpyruvyl-6-hydroxy-3-cyclohexene-1-carboxylate (SEPHCHC) and the formation of 2-succinyl-6-hydroxy-2,4-cyclohexadiene-1-carboxylate (SHCHC).</text>
</comment>
<keyword evidence="7" id="KW-1185">Reference proteome</keyword>
<dbReference type="GO" id="GO:0009234">
    <property type="term" value="P:menaquinone biosynthetic process"/>
    <property type="evidence" value="ECO:0007669"/>
    <property type="project" value="UniProtKB-UniRule"/>
</dbReference>
<dbReference type="SUPFAM" id="SSF53474">
    <property type="entry name" value="alpha/beta-Hydrolases"/>
    <property type="match status" value="1"/>
</dbReference>
<comment type="catalytic activity">
    <reaction evidence="3">
        <text>5-enolpyruvoyl-6-hydroxy-2-succinyl-cyclohex-3-ene-1-carboxylate = (1R,6R)-6-hydroxy-2-succinyl-cyclohexa-2,4-diene-1-carboxylate + pyruvate</text>
        <dbReference type="Rhea" id="RHEA:25597"/>
        <dbReference type="ChEBI" id="CHEBI:15361"/>
        <dbReference type="ChEBI" id="CHEBI:58689"/>
        <dbReference type="ChEBI" id="CHEBI:58818"/>
        <dbReference type="EC" id="4.2.99.20"/>
    </reaction>
</comment>
<dbReference type="InterPro" id="IPR029058">
    <property type="entry name" value="AB_hydrolase_fold"/>
</dbReference>
<comment type="similarity">
    <text evidence="3">Belongs to the AB hydrolase superfamily. MenH family.</text>
</comment>
<dbReference type="Pfam" id="PF12697">
    <property type="entry name" value="Abhydrolase_6"/>
    <property type="match status" value="1"/>
</dbReference>
<dbReference type="EC" id="4.2.99.20" evidence="3 4"/>
<comment type="subunit">
    <text evidence="3">Monomer.</text>
</comment>
<dbReference type="NCBIfam" id="NF008340">
    <property type="entry name" value="PRK11126.1"/>
    <property type="match status" value="1"/>
</dbReference>
<dbReference type="Proteomes" id="UP000249005">
    <property type="component" value="Chromosome 1"/>
</dbReference>
<dbReference type="PANTHER" id="PTHR42916">
    <property type="entry name" value="2-SUCCINYL-5-ENOLPYRUVYL-6-HYDROXY-3-CYCLOHEXENE-1-CARBOXYLATE SYNTHASE"/>
    <property type="match status" value="1"/>
</dbReference>
<dbReference type="UniPathway" id="UPA00079"/>
<gene>
    <name evidence="3 6" type="primary">menH</name>
    <name evidence="6" type="ORF">NCTC12151_01276</name>
</gene>
<dbReference type="UniPathway" id="UPA01057">
    <property type="reaction ID" value="UER00900"/>
</dbReference>
<dbReference type="HAMAP" id="MF_01660">
    <property type="entry name" value="MenH"/>
    <property type="match status" value="1"/>
</dbReference>
<feature type="domain" description="AB hydrolase-1" evidence="5">
    <location>
        <begin position="20"/>
        <end position="257"/>
    </location>
</feature>
<protein>
    <recommendedName>
        <fullName evidence="3 4">2-succinyl-6-hydroxy-2,4-cyclohexadiene-1-carboxylate synthase</fullName>
        <shortName evidence="3">SHCHC synthase</shortName>
        <ecNumber evidence="3 4">4.2.99.20</ecNumber>
    </recommendedName>
</protein>
<evidence type="ECO:0000256" key="3">
    <source>
        <dbReference type="HAMAP-Rule" id="MF_01660"/>
    </source>
</evidence>
<dbReference type="RefSeq" id="WP_232054868.1">
    <property type="nucleotide sequence ID" value="NZ_LR698987.1"/>
</dbReference>
<comment type="pathway">
    <text evidence="3">Quinol/quinone metabolism; 1,4-dihydroxy-2-naphthoate biosynthesis; 1,4-dihydroxy-2-naphthoate from chorismate: step 3/7.</text>
</comment>
<evidence type="ECO:0000256" key="2">
    <source>
        <dbReference type="ARBA" id="ARBA00023239"/>
    </source>
</evidence>
<organism evidence="6 7">
    <name type="scientific">Leminorella richardii</name>
    <dbReference type="NCBI Taxonomy" id="158841"/>
    <lineage>
        <taxon>Bacteria</taxon>
        <taxon>Pseudomonadati</taxon>
        <taxon>Pseudomonadota</taxon>
        <taxon>Gammaproteobacteria</taxon>
        <taxon>Enterobacterales</taxon>
        <taxon>Budviciaceae</taxon>
        <taxon>Leminorella</taxon>
    </lineage>
</organism>
<dbReference type="EMBL" id="LS483470">
    <property type="protein sequence ID" value="SQI38983.1"/>
    <property type="molecule type" value="Genomic_DNA"/>
</dbReference>
<reference evidence="6 7" key="1">
    <citation type="submission" date="2018-06" db="EMBL/GenBank/DDBJ databases">
        <authorList>
            <consortium name="Pathogen Informatics"/>
            <person name="Doyle S."/>
        </authorList>
    </citation>
    <scope>NUCLEOTIDE SEQUENCE [LARGE SCALE GENOMIC DNA]</scope>
    <source>
        <strain evidence="6 7">NCTC12151</strain>
    </source>
</reference>
<evidence type="ECO:0000313" key="7">
    <source>
        <dbReference type="Proteomes" id="UP000249005"/>
    </source>
</evidence>
<sequence length="266" mass="30141">MLSLTLHPAEPSLDCDRPWLVFIHGLLGDGRDWEKVLPYFRGYSCVTVDLPGHGRSNDVALASVDTEGFAQLSQLLTETLLFYNINRYILVGYSLGGRTAMYHACFGQRDGLCGLVIEGGNPGLNDAAERDARLVHDARWAKRFRQLPFSEALDEWYRQPVFADLDEESRRRTIAQRLQNSALTVADMLEATSLGRQPWLTARLNDEVERRRLPFCYFCGERDLKFQRIAQENHFPLRIVPAAGHNAHSGNPEGFAKSLLTFLKEC</sequence>
<comment type="pathway">
    <text evidence="3">Quinol/quinone metabolism; menaquinone biosynthesis.</text>
</comment>
<evidence type="ECO:0000256" key="1">
    <source>
        <dbReference type="ARBA" id="ARBA00022428"/>
    </source>
</evidence>
<evidence type="ECO:0000313" key="6">
    <source>
        <dbReference type="EMBL" id="SQI38983.1"/>
    </source>
</evidence>
<dbReference type="PANTHER" id="PTHR42916:SF1">
    <property type="entry name" value="PROTEIN PHYLLO, CHLOROPLASTIC"/>
    <property type="match status" value="1"/>
</dbReference>
<dbReference type="NCBIfam" id="TIGR03695">
    <property type="entry name" value="menH_SHCHC"/>
    <property type="match status" value="1"/>
</dbReference>
<evidence type="ECO:0000256" key="4">
    <source>
        <dbReference type="NCBIfam" id="TIGR03695"/>
    </source>
</evidence>
<keyword evidence="1 3" id="KW-0474">Menaquinone biosynthesis</keyword>
<dbReference type="Gene3D" id="3.40.50.1820">
    <property type="entry name" value="alpha/beta hydrolase"/>
    <property type="match status" value="1"/>
</dbReference>
<dbReference type="GO" id="GO:0070205">
    <property type="term" value="F:2-succinyl-6-hydroxy-2,4-cyclohexadiene-1-carboxylate synthase activity"/>
    <property type="evidence" value="ECO:0007669"/>
    <property type="project" value="UniProtKB-UniRule"/>
</dbReference>
<name>A0A2X4UJ27_9GAMM</name>
<keyword evidence="2 3" id="KW-0456">Lyase</keyword>
<accession>A0A2X4UJ27</accession>